<evidence type="ECO:0000313" key="4">
    <source>
        <dbReference type="EMBL" id="RFS43463.1"/>
    </source>
</evidence>
<evidence type="ECO:0000256" key="1">
    <source>
        <dbReference type="ARBA" id="ARBA00022679"/>
    </source>
</evidence>
<keyword evidence="1" id="KW-0808">Transferase</keyword>
<dbReference type="InterPro" id="IPR029044">
    <property type="entry name" value="Nucleotide-diphossugar_trans"/>
</dbReference>
<dbReference type="Proteomes" id="UP000262621">
    <property type="component" value="Unassembled WGS sequence"/>
</dbReference>
<keyword evidence="5" id="KW-1185">Reference proteome</keyword>
<evidence type="ECO:0000259" key="3">
    <source>
        <dbReference type="Pfam" id="PF02709"/>
    </source>
</evidence>
<feature type="domain" description="Galactosyltransferase C-terminal" evidence="3">
    <location>
        <begin position="302"/>
        <end position="346"/>
    </location>
</feature>
<dbReference type="EMBL" id="QVFU01000059">
    <property type="protein sequence ID" value="RFS43463.1"/>
    <property type="molecule type" value="Genomic_DNA"/>
</dbReference>
<reference evidence="4 5" key="1">
    <citation type="submission" date="2018-08" db="EMBL/GenBank/DDBJ databases">
        <title>Verrucosispora craniellae sp. nov., isolated from a marine sponge in the South China Sea.</title>
        <authorList>
            <person name="Li L."/>
            <person name="Lin H.W."/>
        </authorList>
    </citation>
    <scope>NUCLEOTIDE SEQUENCE [LARGE SCALE GENOMIC DNA]</scope>
    <source>
        <strain evidence="4 5">LHW63014</strain>
    </source>
</reference>
<dbReference type="SUPFAM" id="SSF53448">
    <property type="entry name" value="Nucleotide-diphospho-sugar transferases"/>
    <property type="match status" value="1"/>
</dbReference>
<dbReference type="Pfam" id="PF02709">
    <property type="entry name" value="Glyco_transf_7C"/>
    <property type="match status" value="1"/>
</dbReference>
<dbReference type="Gene3D" id="3.90.550.10">
    <property type="entry name" value="Spore Coat Polysaccharide Biosynthesis Protein SpsA, Chain A"/>
    <property type="match status" value="1"/>
</dbReference>
<evidence type="ECO:0000256" key="2">
    <source>
        <dbReference type="SAM" id="MobiDB-lite"/>
    </source>
</evidence>
<feature type="region of interest" description="Disordered" evidence="2">
    <location>
        <begin position="380"/>
        <end position="406"/>
    </location>
</feature>
<organism evidence="4 5">
    <name type="scientific">Micromonospora craniellae</name>
    <dbReference type="NCBI Taxonomy" id="2294034"/>
    <lineage>
        <taxon>Bacteria</taxon>
        <taxon>Bacillati</taxon>
        <taxon>Actinomycetota</taxon>
        <taxon>Actinomycetes</taxon>
        <taxon>Micromonosporales</taxon>
        <taxon>Micromonosporaceae</taxon>
        <taxon>Micromonospora</taxon>
    </lineage>
</organism>
<comment type="caution">
    <text evidence="4">The sequence shown here is derived from an EMBL/GenBank/DDBJ whole genome shotgun (WGS) entry which is preliminary data.</text>
</comment>
<protein>
    <recommendedName>
        <fullName evidence="3">Galactosyltransferase C-terminal domain-containing protein</fullName>
    </recommendedName>
</protein>
<gene>
    <name evidence="4" type="ORF">D0Q02_27665</name>
</gene>
<dbReference type="AlphaFoldDB" id="A0A372FRV5"/>
<evidence type="ECO:0000313" key="5">
    <source>
        <dbReference type="Proteomes" id="UP000262621"/>
    </source>
</evidence>
<sequence length="406" mass="44374">MSTAPRAPVNPDAVARLAVLAAAAAHDPEAGVSPSLWSRVEPYYRASASIVAGIGEAVASDLARHGREPGNPRRRARLEAAVGVQLRTDSAQLRQVLRLLGVIAEAGRLLPHESDTYDDTAFESVLAQIERLRVSMRRRPAQRREPDLVVVVSYRVADDTPERLRNLLCCLQALHQVHGSDRLQIVAVEQDERARTADVVGPMVDHYVFAPNPGLFNYAWGRNVGVRTVAGGAPVCLLDADMVVGPDFARQCVGALGGDVDALLPYDRLLYLDARSSARVVADITGGRGVPAQGSGLRGYLMREIYGGAIVATRKLFDHVGGQDERYRGWGDEDNEFYFMLRRHGVLRRPVGWLYHLDHPRPPMRDGTLRINRAAMAVPRQAGGSYGDATRYDPAAHPPGEKDALH</sequence>
<dbReference type="GO" id="GO:0016740">
    <property type="term" value="F:transferase activity"/>
    <property type="evidence" value="ECO:0007669"/>
    <property type="project" value="UniProtKB-KW"/>
</dbReference>
<proteinExistence type="predicted"/>
<dbReference type="InterPro" id="IPR027791">
    <property type="entry name" value="Galactosyl_T_C"/>
</dbReference>
<accession>A0A372FRV5</accession>
<name>A0A372FRV5_9ACTN</name>